<evidence type="ECO:0000259" key="3">
    <source>
        <dbReference type="PROSITE" id="PS51462"/>
    </source>
</evidence>
<dbReference type="PRINTS" id="PR00502">
    <property type="entry name" value="NUDIXFAMILY"/>
</dbReference>
<keyword evidence="2" id="KW-0378">Hydrolase</keyword>
<organism evidence="4">
    <name type="scientific">marine sediment metagenome</name>
    <dbReference type="NCBI Taxonomy" id="412755"/>
    <lineage>
        <taxon>unclassified sequences</taxon>
        <taxon>metagenomes</taxon>
        <taxon>ecological metagenomes</taxon>
    </lineage>
</organism>
<comment type="cofactor">
    <cofactor evidence="1">
        <name>Mg(2+)</name>
        <dbReference type="ChEBI" id="CHEBI:18420"/>
    </cofactor>
</comment>
<dbReference type="EMBL" id="BARU01009627">
    <property type="protein sequence ID" value="GAH39532.1"/>
    <property type="molecule type" value="Genomic_DNA"/>
</dbReference>
<dbReference type="PANTHER" id="PTHR43046:SF14">
    <property type="entry name" value="MUTT_NUDIX FAMILY PROTEIN"/>
    <property type="match status" value="1"/>
</dbReference>
<comment type="caution">
    <text evidence="4">The sequence shown here is derived from an EMBL/GenBank/DDBJ whole genome shotgun (WGS) entry which is preliminary data.</text>
</comment>
<dbReference type="InterPro" id="IPR015797">
    <property type="entry name" value="NUDIX_hydrolase-like_dom_sf"/>
</dbReference>
<dbReference type="PROSITE" id="PS00893">
    <property type="entry name" value="NUDIX_BOX"/>
    <property type="match status" value="1"/>
</dbReference>
<dbReference type="SUPFAM" id="SSF55811">
    <property type="entry name" value="Nudix"/>
    <property type="match status" value="1"/>
</dbReference>
<accession>X1F3N6</accession>
<dbReference type="GO" id="GO:0016787">
    <property type="term" value="F:hydrolase activity"/>
    <property type="evidence" value="ECO:0007669"/>
    <property type="project" value="UniProtKB-KW"/>
</dbReference>
<proteinExistence type="predicted"/>
<dbReference type="Gene3D" id="3.90.79.10">
    <property type="entry name" value="Nucleoside Triphosphate Pyrophosphohydrolase"/>
    <property type="match status" value="1"/>
</dbReference>
<evidence type="ECO:0000313" key="4">
    <source>
        <dbReference type="EMBL" id="GAH39532.1"/>
    </source>
</evidence>
<protein>
    <recommendedName>
        <fullName evidence="3">Nudix hydrolase domain-containing protein</fullName>
    </recommendedName>
</protein>
<dbReference type="AlphaFoldDB" id="X1F3N6"/>
<dbReference type="InterPro" id="IPR000086">
    <property type="entry name" value="NUDIX_hydrolase_dom"/>
</dbReference>
<name>X1F3N6_9ZZZZ</name>
<evidence type="ECO:0000256" key="1">
    <source>
        <dbReference type="ARBA" id="ARBA00001946"/>
    </source>
</evidence>
<dbReference type="InterPro" id="IPR020084">
    <property type="entry name" value="NUDIX_hydrolase_CS"/>
</dbReference>
<gene>
    <name evidence="4" type="ORF">S03H2_18546</name>
</gene>
<sequence>MTERLSISKDAATARDGASIAVFKGRSVLLVKRARPPFPGLWSLPGGKTEGAEAPRETACRELMEETGIEAEVKGIVDIVWVAADEENGAPVTYRLTVFYGRHAGGSLKAGGDTEAAEWVHLDEIEALPMTEGTTELIWLAARRLRRP</sequence>
<dbReference type="InterPro" id="IPR020476">
    <property type="entry name" value="Nudix_hydrolase"/>
</dbReference>
<dbReference type="PANTHER" id="PTHR43046">
    <property type="entry name" value="GDP-MANNOSE MANNOSYL HYDROLASE"/>
    <property type="match status" value="1"/>
</dbReference>
<feature type="domain" description="Nudix hydrolase" evidence="3">
    <location>
        <begin position="13"/>
        <end position="142"/>
    </location>
</feature>
<reference evidence="4" key="1">
    <citation type="journal article" date="2014" name="Front. Microbiol.">
        <title>High frequency of phylogenetically diverse reductive dehalogenase-homologous genes in deep subseafloor sedimentary metagenomes.</title>
        <authorList>
            <person name="Kawai M."/>
            <person name="Futagami T."/>
            <person name="Toyoda A."/>
            <person name="Takaki Y."/>
            <person name="Nishi S."/>
            <person name="Hori S."/>
            <person name="Arai W."/>
            <person name="Tsubouchi T."/>
            <person name="Morono Y."/>
            <person name="Uchiyama I."/>
            <person name="Ito T."/>
            <person name="Fujiyama A."/>
            <person name="Inagaki F."/>
            <person name="Takami H."/>
        </authorList>
    </citation>
    <scope>NUCLEOTIDE SEQUENCE</scope>
    <source>
        <strain evidence="4">Expedition CK06-06</strain>
    </source>
</reference>
<evidence type="ECO:0000256" key="2">
    <source>
        <dbReference type="ARBA" id="ARBA00022801"/>
    </source>
</evidence>
<dbReference type="PROSITE" id="PS51462">
    <property type="entry name" value="NUDIX"/>
    <property type="match status" value="1"/>
</dbReference>
<dbReference type="Pfam" id="PF00293">
    <property type="entry name" value="NUDIX"/>
    <property type="match status" value="1"/>
</dbReference>
<dbReference type="CDD" id="cd04673">
    <property type="entry name" value="NUDIX_ADPRase"/>
    <property type="match status" value="1"/>
</dbReference>